<evidence type="ECO:0000313" key="1">
    <source>
        <dbReference type="EMBL" id="GLH95916.1"/>
    </source>
</evidence>
<dbReference type="Proteomes" id="UP001144280">
    <property type="component" value="Unassembled WGS sequence"/>
</dbReference>
<keyword evidence="2" id="KW-1185">Reference proteome</keyword>
<organism evidence="1 2">
    <name type="scientific">Phytohabitans aurantiacus</name>
    <dbReference type="NCBI Taxonomy" id="3016789"/>
    <lineage>
        <taxon>Bacteria</taxon>
        <taxon>Bacillati</taxon>
        <taxon>Actinomycetota</taxon>
        <taxon>Actinomycetes</taxon>
        <taxon>Micromonosporales</taxon>
        <taxon>Micromonosporaceae</taxon>
    </lineage>
</organism>
<protein>
    <submittedName>
        <fullName evidence="1">Uncharacterized protein</fullName>
    </submittedName>
</protein>
<reference evidence="1" key="1">
    <citation type="submission" date="2022-12" db="EMBL/GenBank/DDBJ databases">
        <title>New Phytohabitans aurantiacus sp. RD004123 nov., an actinomycete isolated from soil.</title>
        <authorList>
            <person name="Triningsih D.W."/>
            <person name="Harunari E."/>
            <person name="Igarashi Y."/>
        </authorList>
    </citation>
    <scope>NUCLEOTIDE SEQUENCE</scope>
    <source>
        <strain evidence="1">RD004123</strain>
    </source>
</reference>
<dbReference type="EMBL" id="BSDI01000004">
    <property type="protein sequence ID" value="GLH95916.1"/>
    <property type="molecule type" value="Genomic_DNA"/>
</dbReference>
<name>A0ABQ5QQL9_9ACTN</name>
<accession>A0ABQ5QQL9</accession>
<gene>
    <name evidence="1" type="ORF">Pa4123_11880</name>
</gene>
<evidence type="ECO:0000313" key="2">
    <source>
        <dbReference type="Proteomes" id="UP001144280"/>
    </source>
</evidence>
<proteinExistence type="predicted"/>
<comment type="caution">
    <text evidence="1">The sequence shown here is derived from an EMBL/GenBank/DDBJ whole genome shotgun (WGS) entry which is preliminary data.</text>
</comment>
<sequence length="77" mass="8041">MSWGDHAEVAAAALLVGVRVRIGEFLVVPLYWASGLTHGLGQRDQVVGGRGRGRELAVVPHQLPSARGGQAAGMLLT</sequence>